<proteinExistence type="predicted"/>
<dbReference type="InterPro" id="IPR012341">
    <property type="entry name" value="6hp_glycosidase-like_sf"/>
</dbReference>
<feature type="domain" description="Glycosyl hydrolase family 95 catalytic" evidence="1">
    <location>
        <begin position="331"/>
        <end position="579"/>
    </location>
</feature>
<name>A0A2H5Y637_9CHLR</name>
<protein>
    <recommendedName>
        <fullName evidence="1">Glycosyl hydrolase family 95 catalytic domain-containing protein</fullName>
    </recommendedName>
</protein>
<comment type="caution">
    <text evidence="2">The sequence shown here is derived from an EMBL/GenBank/DDBJ whole genome shotgun (WGS) entry which is preliminary data.</text>
</comment>
<evidence type="ECO:0000313" key="2">
    <source>
        <dbReference type="EMBL" id="GBD08911.1"/>
    </source>
</evidence>
<dbReference type="InterPro" id="IPR008928">
    <property type="entry name" value="6-hairpin_glycosidase_sf"/>
</dbReference>
<dbReference type="AlphaFoldDB" id="A0A2H5Y637"/>
<dbReference type="Gene3D" id="1.50.10.10">
    <property type="match status" value="1"/>
</dbReference>
<accession>A0A2H5Y637</accession>
<dbReference type="EMBL" id="BEHY01000021">
    <property type="protein sequence ID" value="GBD08911.1"/>
    <property type="molecule type" value="Genomic_DNA"/>
</dbReference>
<dbReference type="SUPFAM" id="SSF48208">
    <property type="entry name" value="Six-hairpin glycosidases"/>
    <property type="match status" value="1"/>
</dbReference>
<dbReference type="InterPro" id="IPR054363">
    <property type="entry name" value="GH95_cat"/>
</dbReference>
<gene>
    <name evidence="2" type="ORF">HRbin22_01157</name>
</gene>
<evidence type="ECO:0000313" key="3">
    <source>
        <dbReference type="Proteomes" id="UP000236642"/>
    </source>
</evidence>
<dbReference type="Proteomes" id="UP000236642">
    <property type="component" value="Unassembled WGS sequence"/>
</dbReference>
<dbReference type="Pfam" id="PF22124">
    <property type="entry name" value="Glyco_hydro_95_cat"/>
    <property type="match status" value="1"/>
</dbReference>
<evidence type="ECO:0000259" key="1">
    <source>
        <dbReference type="Pfam" id="PF22124"/>
    </source>
</evidence>
<dbReference type="GO" id="GO:0005975">
    <property type="term" value="P:carbohydrate metabolic process"/>
    <property type="evidence" value="ECO:0007669"/>
    <property type="project" value="InterPro"/>
</dbReference>
<reference evidence="3" key="1">
    <citation type="submission" date="2017-09" db="EMBL/GenBank/DDBJ databases">
        <title>Metaegenomics of thermophilic ammonia-oxidizing enrichment culture.</title>
        <authorList>
            <person name="Kato S."/>
            <person name="Suzuki K."/>
        </authorList>
    </citation>
    <scope>NUCLEOTIDE SEQUENCE [LARGE SCALE GENOMIC DNA]</scope>
</reference>
<sequence length="703" mass="80085">MQLPRDYYHAFLGNGHDGVLIGYTGAMVPDRPPNGWHPYLDRCQWYKSDRYYPEDRLVDVVPPRHPPFAEALPKTGKPWAELAPLGYTAYEVDVEGQAGQVQGFTQTFVPEEGTVYTTVDWGVARAEVTTFLCPDRPLLVIRYRFNRPVRLRVRAAPGVWQEEGHETDPFDALTFLDGRPAAFYRLGPYQGFIEVALVEARRWGREGKVWWLEGEGATFTHYFAIVDDYAGPLDTGVIPRAMAEGPEALHARTRAFWRAYFAASRFELPDPTFDRVYRTSRYLFKAIQNPVSGGLPVGNLRLTWSSHLFWDAYFIHRALLEANHVAEGEAAISFFLRTREAAERHAREDFGAPGLKWDWELTHRGEPAYGIWVHQKEQVHNNAAYANMLFQQYAFTRDRRILEQVLPLLEGLAVFFLHAVVEETPRGFEIRPMVGVDERPVRVRNEGITLAGTIRLLERYIRAARLLGREDGRVERSARVAVGLRRTLDRLYNGRYFQASEGEDHLNVSSLAPIYPMEVIPPEDPRAIRTVRAYRERYAGRMVGHGNSEWGFPWAAAVLATIQAWQGDGEGAWQTLREIRPAFSIHGGIAETVDEEGRWNMQYFGTAHGALCTALHHLVVQSQEDGIRIGTSLPAAWESGAWESWRAHGLLLSGEWDRRRNHMEVLLRNPTGEPISIRLRIGPMEGEFTVAPGEVRRIQTSLF</sequence>
<organism evidence="2 3">
    <name type="scientific">Candidatus Thermoflexus japonica</name>
    <dbReference type="NCBI Taxonomy" id="2035417"/>
    <lineage>
        <taxon>Bacteria</taxon>
        <taxon>Bacillati</taxon>
        <taxon>Chloroflexota</taxon>
        <taxon>Thermoflexia</taxon>
        <taxon>Thermoflexales</taxon>
        <taxon>Thermoflexaceae</taxon>
        <taxon>Thermoflexus</taxon>
    </lineage>
</organism>